<name>A0ACC6S5D6_9BACI</name>
<evidence type="ECO:0000313" key="1">
    <source>
        <dbReference type="EMBL" id="MEQ2525224.1"/>
    </source>
</evidence>
<accession>A0ACC6S5D6</accession>
<protein>
    <submittedName>
        <fullName evidence="1">Uncharacterized protein</fullName>
    </submittedName>
</protein>
<keyword evidence="2" id="KW-1185">Reference proteome</keyword>
<sequence>MRKENKSTVRQKANSMNAMDQGTNLVSQVINNATGLDKGNDGKVENK</sequence>
<comment type="caution">
    <text evidence="1">The sequence shown here is derived from an EMBL/GenBank/DDBJ whole genome shotgun (WGS) entry which is preliminary data.</text>
</comment>
<reference evidence="1" key="1">
    <citation type="submission" date="2024-03" db="EMBL/GenBank/DDBJ databases">
        <title>Human intestinal bacterial collection.</title>
        <authorList>
            <person name="Pauvert C."/>
            <person name="Hitch T.C.A."/>
            <person name="Clavel T."/>
        </authorList>
    </citation>
    <scope>NUCLEOTIDE SEQUENCE</scope>
    <source>
        <strain evidence="1">CLA-AA-H227</strain>
    </source>
</reference>
<dbReference type="EMBL" id="JBBMEW010000001">
    <property type="protein sequence ID" value="MEQ2525224.1"/>
    <property type="molecule type" value="Genomic_DNA"/>
</dbReference>
<gene>
    <name evidence="1" type="ORF">WMO40_00810</name>
</gene>
<organism evidence="1 2">
    <name type="scientific">Robertmurraya yapensis</name>
    <name type="common">ex Hitch et al 2024</name>
    <dbReference type="NCBI Taxonomy" id="3133160"/>
    <lineage>
        <taxon>Bacteria</taxon>
        <taxon>Bacillati</taxon>
        <taxon>Bacillota</taxon>
        <taxon>Bacilli</taxon>
        <taxon>Bacillales</taxon>
        <taxon>Bacillaceae</taxon>
        <taxon>Robertmurraya</taxon>
    </lineage>
</organism>
<evidence type="ECO:0000313" key="2">
    <source>
        <dbReference type="Proteomes" id="UP001439875"/>
    </source>
</evidence>
<proteinExistence type="predicted"/>
<dbReference type="Proteomes" id="UP001439875">
    <property type="component" value="Unassembled WGS sequence"/>
</dbReference>